<dbReference type="Proteomes" id="UP001652625">
    <property type="component" value="Chromosome 09"/>
</dbReference>
<dbReference type="PANTHER" id="PTHR31362">
    <property type="entry name" value="GLYCOSYLTRANSFERASE STELLO1-RELATED"/>
    <property type="match status" value="1"/>
</dbReference>
<evidence type="ECO:0000313" key="2">
    <source>
        <dbReference type="Proteomes" id="UP001652625"/>
    </source>
</evidence>
<dbReference type="Pfam" id="PF03385">
    <property type="entry name" value="STELLO"/>
    <property type="match status" value="1"/>
</dbReference>
<keyword evidence="1" id="KW-1133">Transmembrane helix</keyword>
<protein>
    <submittedName>
        <fullName evidence="3">Uncharacterized protein LOC101239942 isoform X3</fullName>
    </submittedName>
</protein>
<dbReference type="GeneID" id="101239942"/>
<dbReference type="PANTHER" id="PTHR31362:SF0">
    <property type="entry name" value="EXOSTOSIN DOMAIN-CONTAINING PROTEIN-RELATED"/>
    <property type="match status" value="1"/>
</dbReference>
<name>A0ABM4CKB5_HYDVU</name>
<keyword evidence="1" id="KW-0472">Membrane</keyword>
<gene>
    <name evidence="3" type="primary">LOC101239942</name>
</gene>
<evidence type="ECO:0000256" key="1">
    <source>
        <dbReference type="SAM" id="Phobius"/>
    </source>
</evidence>
<keyword evidence="1" id="KW-0812">Transmembrane</keyword>
<sequence>MQRKFLKYCLLIFLIVFIAIVAILYSRVNLKTNNPYLTHLSKDFDDTLKKRCFYRVFGDSLLLINFNFPFYKNIDVLNDLYDGVFGKIVFCGPPPKLEFTKKPDIEIDSINGYFSYHCLALAINKYPNYQGYFYGNDDMIINWWTMVDLDRQKIWHGTQIVDFSQDAFSSQSNVWIWWDTFMGLRACQMYFKSLKKLAENNNNLENYKIYLKNGNGKPRCGKGWADFFYIPGRLAKDFFVLSNIAYSSKLYLEIATHNILRSLTLSENFVVLAGIYLPDIGYANYSVQAFWSVYNHQVPIIHPYKFYVKDAAESTYMLKTQVISFKQLLTDCSYSNYTKRLFQK</sequence>
<dbReference type="InterPro" id="IPR005049">
    <property type="entry name" value="STL-like"/>
</dbReference>
<proteinExistence type="predicted"/>
<reference evidence="3" key="1">
    <citation type="submission" date="2025-08" db="UniProtKB">
        <authorList>
            <consortium name="RefSeq"/>
        </authorList>
    </citation>
    <scope>IDENTIFICATION</scope>
</reference>
<keyword evidence="2" id="KW-1185">Reference proteome</keyword>
<dbReference type="RefSeq" id="XP_065662208.1">
    <property type="nucleotide sequence ID" value="XM_065806136.1"/>
</dbReference>
<evidence type="ECO:0000313" key="3">
    <source>
        <dbReference type="RefSeq" id="XP_065662208.1"/>
    </source>
</evidence>
<feature type="transmembrane region" description="Helical" evidence="1">
    <location>
        <begin position="5"/>
        <end position="25"/>
    </location>
</feature>
<organism evidence="2 3">
    <name type="scientific">Hydra vulgaris</name>
    <name type="common">Hydra</name>
    <name type="synonym">Hydra attenuata</name>
    <dbReference type="NCBI Taxonomy" id="6087"/>
    <lineage>
        <taxon>Eukaryota</taxon>
        <taxon>Metazoa</taxon>
        <taxon>Cnidaria</taxon>
        <taxon>Hydrozoa</taxon>
        <taxon>Hydroidolina</taxon>
        <taxon>Anthoathecata</taxon>
        <taxon>Aplanulata</taxon>
        <taxon>Hydridae</taxon>
        <taxon>Hydra</taxon>
    </lineage>
</organism>
<accession>A0ABM4CKB5</accession>